<dbReference type="Pfam" id="PF01336">
    <property type="entry name" value="tRNA_anti-codon"/>
    <property type="match status" value="1"/>
</dbReference>
<reference evidence="10 11" key="1">
    <citation type="submission" date="2016-12" db="EMBL/GenBank/DDBJ databases">
        <authorList>
            <person name="Song W.-J."/>
            <person name="Kurnit D.M."/>
        </authorList>
    </citation>
    <scope>NUCLEOTIDE SEQUENCE [LARGE SCALE GENOMIC DNA]</scope>
    <source>
        <strain evidence="10 11">DSM 19599</strain>
    </source>
</reference>
<dbReference type="InterPro" id="IPR027417">
    <property type="entry name" value="P-loop_NTPase"/>
</dbReference>
<dbReference type="NCBIfam" id="NF008164">
    <property type="entry name" value="PRK10917.1-2"/>
    <property type="match status" value="1"/>
</dbReference>
<dbReference type="GO" id="GO:0003677">
    <property type="term" value="F:DNA binding"/>
    <property type="evidence" value="ECO:0007669"/>
    <property type="project" value="UniProtKB-KW"/>
</dbReference>
<evidence type="ECO:0000256" key="6">
    <source>
        <dbReference type="ARBA" id="ARBA00023125"/>
    </source>
</evidence>
<proteinExistence type="predicted"/>
<feature type="domain" description="Helicase C-terminal" evidence="9">
    <location>
        <begin position="464"/>
        <end position="630"/>
    </location>
</feature>
<dbReference type="InterPro" id="IPR045562">
    <property type="entry name" value="RecG_dom3_C"/>
</dbReference>
<dbReference type="RefSeq" id="WP_073625488.1">
    <property type="nucleotide sequence ID" value="NZ_FRXO01000001.1"/>
</dbReference>
<dbReference type="InterPro" id="IPR047112">
    <property type="entry name" value="RecG/Mfd"/>
</dbReference>
<dbReference type="InterPro" id="IPR012340">
    <property type="entry name" value="NA-bd_OB-fold"/>
</dbReference>
<feature type="domain" description="Helicase ATP-binding" evidence="8">
    <location>
        <begin position="284"/>
        <end position="445"/>
    </location>
</feature>
<protein>
    <submittedName>
        <fullName evidence="10">ATP-dependent DNA helicase RecG</fullName>
    </submittedName>
</protein>
<keyword evidence="7" id="KW-0234">DNA repair</keyword>
<dbReference type="InterPro" id="IPR001650">
    <property type="entry name" value="Helicase_C-like"/>
</dbReference>
<evidence type="ECO:0000256" key="2">
    <source>
        <dbReference type="ARBA" id="ARBA00022763"/>
    </source>
</evidence>
<keyword evidence="2" id="KW-0227">DNA damage</keyword>
<dbReference type="SMART" id="SM00490">
    <property type="entry name" value="HELICc"/>
    <property type="match status" value="1"/>
</dbReference>
<evidence type="ECO:0000313" key="10">
    <source>
        <dbReference type="EMBL" id="SHO60657.1"/>
    </source>
</evidence>
<keyword evidence="5" id="KW-0067">ATP-binding</keyword>
<dbReference type="GO" id="GO:0003678">
    <property type="term" value="F:DNA helicase activity"/>
    <property type="evidence" value="ECO:0007669"/>
    <property type="project" value="TreeGrafter"/>
</dbReference>
<dbReference type="InterPro" id="IPR014001">
    <property type="entry name" value="Helicase_ATP-bd"/>
</dbReference>
<dbReference type="CDD" id="cd17992">
    <property type="entry name" value="DEXHc_RecG"/>
    <property type="match status" value="1"/>
</dbReference>
<dbReference type="InterPro" id="IPR011545">
    <property type="entry name" value="DEAD/DEAH_box_helicase_dom"/>
</dbReference>
<dbReference type="STRING" id="1123029.SAMN02745172_00370"/>
<evidence type="ECO:0000256" key="1">
    <source>
        <dbReference type="ARBA" id="ARBA00022741"/>
    </source>
</evidence>
<dbReference type="GO" id="GO:0006281">
    <property type="term" value="P:DNA repair"/>
    <property type="evidence" value="ECO:0007669"/>
    <property type="project" value="UniProtKB-KW"/>
</dbReference>
<evidence type="ECO:0000259" key="9">
    <source>
        <dbReference type="PROSITE" id="PS51194"/>
    </source>
</evidence>
<evidence type="ECO:0000256" key="3">
    <source>
        <dbReference type="ARBA" id="ARBA00022801"/>
    </source>
</evidence>
<dbReference type="CDD" id="cd04488">
    <property type="entry name" value="RecG_wedge_OBF"/>
    <property type="match status" value="1"/>
</dbReference>
<evidence type="ECO:0000259" key="8">
    <source>
        <dbReference type="PROSITE" id="PS51192"/>
    </source>
</evidence>
<keyword evidence="4 10" id="KW-0347">Helicase</keyword>
<dbReference type="PROSITE" id="PS51192">
    <property type="entry name" value="HELICASE_ATP_BIND_1"/>
    <property type="match status" value="1"/>
</dbReference>
<dbReference type="SUPFAM" id="SSF50249">
    <property type="entry name" value="Nucleic acid-binding proteins"/>
    <property type="match status" value="1"/>
</dbReference>
<dbReference type="Pfam" id="PF00270">
    <property type="entry name" value="DEAD"/>
    <property type="match status" value="1"/>
</dbReference>
<sequence>MRPEILNPLFRSVTALKGVGPKLGEALARLVAPPDREAVVADVLFHLPSGIVDRRRRPGVARSPEGAVVTLHVRVDRHEPPRGGRGPYRVFASDETGEIALVFFHAKADWLERLLPVGATRWVSGKVEWFNGRPQMVHPDHVVAEDEIDSLPAVEPVYPLTEGIGQKSVGRAAAAALEALPAGLAEWQDAAWIERKGWPPFAGALARLHRPRGEDAEEAASRARLAYDELLANQLALGLVRARARRTVGRVRKPTGALCDLIRAALPFAPTASQERAIAEIAADLASPNRMLRLLQGDVGSGKTLVGLFAAAMAIESGSQAALMAPTELLARQHHAAIAPYAAAAGIEVAILTGRERGRDREATLEGLASGRIGLVVGTHALFQTDIAFADLALAIVDEQHRFGVHQRLALTAKGRGTDILVMTATPIPRTLVLGMFGDMDVSKLTEKPAGRRPIDTRVLPTDRMDDLVARLRAAVAEGQKAYWVCPLVEESEASDLAAAESRRTALAETFGPVVGLVHGRQKAAEKDAAMADFREGRTRVLVATTVVEVGVDVPDATIMVIEHAERFGLAQLHQLRGRVGRSDRPSTCLLLFRPPLGPTAEARLRIMRETEDGFLIAEEDLRLRGEGELLGTRQSGAQSFRIADLALHADLVEAARDDARLVLATDPDLIGPRGAALRALLYLFRRDEAIRLLRSG</sequence>
<keyword evidence="11" id="KW-1185">Reference proteome</keyword>
<keyword evidence="1" id="KW-0547">Nucleotide-binding</keyword>
<dbReference type="SMART" id="SM00487">
    <property type="entry name" value="DEXDc"/>
    <property type="match status" value="1"/>
</dbReference>
<dbReference type="PANTHER" id="PTHR47964">
    <property type="entry name" value="ATP-DEPENDENT DNA HELICASE HOMOLOG RECG, CHLOROPLASTIC"/>
    <property type="match status" value="1"/>
</dbReference>
<dbReference type="GO" id="GO:0016787">
    <property type="term" value="F:hydrolase activity"/>
    <property type="evidence" value="ECO:0007669"/>
    <property type="project" value="UniProtKB-KW"/>
</dbReference>
<dbReference type="Gene3D" id="3.40.50.300">
    <property type="entry name" value="P-loop containing nucleotide triphosphate hydrolases"/>
    <property type="match status" value="2"/>
</dbReference>
<dbReference type="OrthoDB" id="9804325at2"/>
<gene>
    <name evidence="10" type="ORF">SAMN02745172_00370</name>
</gene>
<dbReference type="Proteomes" id="UP000186406">
    <property type="component" value="Unassembled WGS sequence"/>
</dbReference>
<dbReference type="NCBIfam" id="NF008168">
    <property type="entry name" value="PRK10917.2-2"/>
    <property type="match status" value="1"/>
</dbReference>
<evidence type="ECO:0000256" key="5">
    <source>
        <dbReference type="ARBA" id="ARBA00022840"/>
    </source>
</evidence>
<dbReference type="AlphaFoldDB" id="A0A1M7Z6T6"/>
<organism evidence="10 11">
    <name type="scientific">Pseudoxanthobacter soli DSM 19599</name>
    <dbReference type="NCBI Taxonomy" id="1123029"/>
    <lineage>
        <taxon>Bacteria</taxon>
        <taxon>Pseudomonadati</taxon>
        <taxon>Pseudomonadota</taxon>
        <taxon>Alphaproteobacteria</taxon>
        <taxon>Hyphomicrobiales</taxon>
        <taxon>Segnochrobactraceae</taxon>
        <taxon>Pseudoxanthobacter</taxon>
    </lineage>
</organism>
<dbReference type="InterPro" id="IPR004365">
    <property type="entry name" value="NA-bd_OB_tRNA"/>
</dbReference>
<dbReference type="PANTHER" id="PTHR47964:SF1">
    <property type="entry name" value="ATP-DEPENDENT DNA HELICASE HOMOLOG RECG, CHLOROPLASTIC"/>
    <property type="match status" value="1"/>
</dbReference>
<keyword evidence="3" id="KW-0378">Hydrolase</keyword>
<accession>A0A1M7Z6T6</accession>
<evidence type="ECO:0000256" key="7">
    <source>
        <dbReference type="ARBA" id="ARBA00023204"/>
    </source>
</evidence>
<keyword evidence="6" id="KW-0238">DNA-binding</keyword>
<dbReference type="GO" id="GO:0005524">
    <property type="term" value="F:ATP binding"/>
    <property type="evidence" value="ECO:0007669"/>
    <property type="project" value="UniProtKB-KW"/>
</dbReference>
<dbReference type="Pfam" id="PF00271">
    <property type="entry name" value="Helicase_C"/>
    <property type="match status" value="1"/>
</dbReference>
<dbReference type="SUPFAM" id="SSF52540">
    <property type="entry name" value="P-loop containing nucleoside triphosphate hydrolases"/>
    <property type="match status" value="2"/>
</dbReference>
<evidence type="ECO:0000256" key="4">
    <source>
        <dbReference type="ARBA" id="ARBA00022806"/>
    </source>
</evidence>
<name>A0A1M7Z6T6_9HYPH</name>
<dbReference type="Pfam" id="PF19833">
    <property type="entry name" value="RecG_dom3_C"/>
    <property type="match status" value="1"/>
</dbReference>
<dbReference type="PROSITE" id="PS51194">
    <property type="entry name" value="HELICASE_CTER"/>
    <property type="match status" value="1"/>
</dbReference>
<dbReference type="Gene3D" id="2.40.50.140">
    <property type="entry name" value="Nucleic acid-binding proteins"/>
    <property type="match status" value="1"/>
</dbReference>
<evidence type="ECO:0000313" key="11">
    <source>
        <dbReference type="Proteomes" id="UP000186406"/>
    </source>
</evidence>
<dbReference type="EMBL" id="FRXO01000001">
    <property type="protein sequence ID" value="SHO60657.1"/>
    <property type="molecule type" value="Genomic_DNA"/>
</dbReference>